<name>A0ABW0U7I5_9BACI</name>
<dbReference type="CDD" id="cd01012">
    <property type="entry name" value="YcaC_related"/>
    <property type="match status" value="1"/>
</dbReference>
<feature type="domain" description="Isochorismatase-like" evidence="1">
    <location>
        <begin position="7"/>
        <end position="154"/>
    </location>
</feature>
<dbReference type="InterPro" id="IPR050993">
    <property type="entry name" value="Isochorismatase_domain"/>
</dbReference>
<evidence type="ECO:0000313" key="3">
    <source>
        <dbReference type="Proteomes" id="UP001596143"/>
    </source>
</evidence>
<dbReference type="Pfam" id="PF00857">
    <property type="entry name" value="Isochorismatase"/>
    <property type="match status" value="1"/>
</dbReference>
<comment type="caution">
    <text evidence="2">The sequence shown here is derived from an EMBL/GenBank/DDBJ whole genome shotgun (WGS) entry which is preliminary data.</text>
</comment>
<reference evidence="3" key="1">
    <citation type="journal article" date="2019" name="Int. J. Syst. Evol. Microbiol.">
        <title>The Global Catalogue of Microorganisms (GCM) 10K type strain sequencing project: providing services to taxonomists for standard genome sequencing and annotation.</title>
        <authorList>
            <consortium name="The Broad Institute Genomics Platform"/>
            <consortium name="The Broad Institute Genome Sequencing Center for Infectious Disease"/>
            <person name="Wu L."/>
            <person name="Ma J."/>
        </authorList>
    </citation>
    <scope>NUCLEOTIDE SEQUENCE [LARGE SCALE GENOMIC DNA]</scope>
    <source>
        <strain evidence="3">CGMCC 1.15790</strain>
    </source>
</reference>
<dbReference type="PANTHER" id="PTHR14119">
    <property type="entry name" value="HYDROLASE"/>
    <property type="match status" value="1"/>
</dbReference>
<evidence type="ECO:0000313" key="2">
    <source>
        <dbReference type="EMBL" id="MFC5629457.1"/>
    </source>
</evidence>
<sequence length="179" mass="20318">MLKREDTVFVLVDVQGKLARTVHKSEQLIQQLEKLIAGMNLLRVPTLWLEQYPKGLGETVPELTKHLEKNTPIEKITFSACKNDDFMNELERVKRKQIVIAGIETHVCVYQTAAELKALTYEVQVVEDAVSSRTLSNKQIGLEKMKSLGIKGTSVEMVLYELMEKAGTTEFKEIVKIIK</sequence>
<dbReference type="EMBL" id="JBHSPF010000059">
    <property type="protein sequence ID" value="MFC5629457.1"/>
    <property type="molecule type" value="Genomic_DNA"/>
</dbReference>
<dbReference type="InterPro" id="IPR036380">
    <property type="entry name" value="Isochorismatase-like_sf"/>
</dbReference>
<evidence type="ECO:0000259" key="1">
    <source>
        <dbReference type="Pfam" id="PF00857"/>
    </source>
</evidence>
<gene>
    <name evidence="2" type="ORF">ACFPTR_11395</name>
</gene>
<dbReference type="PANTHER" id="PTHR14119:SF3">
    <property type="entry name" value="ISOCHORISMATASE DOMAIN-CONTAINING PROTEIN 2"/>
    <property type="match status" value="1"/>
</dbReference>
<dbReference type="Gene3D" id="3.40.50.850">
    <property type="entry name" value="Isochorismatase-like"/>
    <property type="match status" value="1"/>
</dbReference>
<keyword evidence="3" id="KW-1185">Reference proteome</keyword>
<dbReference type="Proteomes" id="UP001596143">
    <property type="component" value="Unassembled WGS sequence"/>
</dbReference>
<keyword evidence="2" id="KW-0378">Hydrolase</keyword>
<dbReference type="RefSeq" id="WP_270897182.1">
    <property type="nucleotide sequence ID" value="NZ_JBHSPF010000059.1"/>
</dbReference>
<dbReference type="GO" id="GO:0016787">
    <property type="term" value="F:hydrolase activity"/>
    <property type="evidence" value="ECO:0007669"/>
    <property type="project" value="UniProtKB-KW"/>
</dbReference>
<dbReference type="SUPFAM" id="SSF52499">
    <property type="entry name" value="Isochorismatase-like hydrolases"/>
    <property type="match status" value="1"/>
</dbReference>
<proteinExistence type="predicted"/>
<organism evidence="2 3">
    <name type="scientific">Aliibacillus thermotolerans</name>
    <dbReference type="NCBI Taxonomy" id="1834418"/>
    <lineage>
        <taxon>Bacteria</taxon>
        <taxon>Bacillati</taxon>
        <taxon>Bacillota</taxon>
        <taxon>Bacilli</taxon>
        <taxon>Bacillales</taxon>
        <taxon>Bacillaceae</taxon>
        <taxon>Aliibacillus</taxon>
    </lineage>
</organism>
<accession>A0ABW0U7I5</accession>
<protein>
    <submittedName>
        <fullName evidence="2">Hydrolase</fullName>
    </submittedName>
</protein>
<dbReference type="InterPro" id="IPR000868">
    <property type="entry name" value="Isochorismatase-like_dom"/>
</dbReference>